<protein>
    <submittedName>
        <fullName evidence="1">Uncharacterized protein</fullName>
    </submittedName>
</protein>
<comment type="caution">
    <text evidence="1">The sequence shown here is derived from an EMBL/GenBank/DDBJ whole genome shotgun (WGS) entry which is preliminary data.</text>
</comment>
<dbReference type="RefSeq" id="WP_276698616.1">
    <property type="nucleotide sequence ID" value="NZ_JADIIL010000014.1"/>
</dbReference>
<proteinExistence type="predicted"/>
<accession>A0A843ATK7</accession>
<reference evidence="1" key="1">
    <citation type="submission" date="2020-10" db="EMBL/GenBank/DDBJ databases">
        <title>Dehalococcoides mccartyi of a TCE/Cr reducing biochatode.</title>
        <authorList>
            <person name="Matturro B."/>
        </authorList>
    </citation>
    <scope>NUCLEOTIDE SEQUENCE</scope>
    <source>
        <strain evidence="1">Bin2</strain>
    </source>
</reference>
<name>A0A843ATK7_METFO</name>
<evidence type="ECO:0000313" key="1">
    <source>
        <dbReference type="EMBL" id="MBF4474574.1"/>
    </source>
</evidence>
<dbReference type="Proteomes" id="UP000606900">
    <property type="component" value="Unassembled WGS sequence"/>
</dbReference>
<dbReference type="EMBL" id="JADIIL010000014">
    <property type="protein sequence ID" value="MBF4474574.1"/>
    <property type="molecule type" value="Genomic_DNA"/>
</dbReference>
<evidence type="ECO:0000313" key="2">
    <source>
        <dbReference type="Proteomes" id="UP000606900"/>
    </source>
</evidence>
<sequence length="80" mass="9175">METGELMVEDTKPLFSPSQEEVRTSATVFKDDLKTFKAIARLKFDSDPMNNAWKEAVILFIQQNKSLLKETAEQIPDKKI</sequence>
<gene>
    <name evidence="1" type="ORF">ISP06_03755</name>
</gene>
<dbReference type="AlphaFoldDB" id="A0A843ATK7"/>
<organism evidence="1 2">
    <name type="scientific">Methanobacterium formicicum</name>
    <dbReference type="NCBI Taxonomy" id="2162"/>
    <lineage>
        <taxon>Archaea</taxon>
        <taxon>Methanobacteriati</taxon>
        <taxon>Methanobacteriota</taxon>
        <taxon>Methanomada group</taxon>
        <taxon>Methanobacteria</taxon>
        <taxon>Methanobacteriales</taxon>
        <taxon>Methanobacteriaceae</taxon>
        <taxon>Methanobacterium</taxon>
    </lineage>
</organism>